<dbReference type="EMBL" id="CP011074">
    <property type="protein sequence ID" value="AKF92723.1"/>
    <property type="molecule type" value="Genomic_DNA"/>
</dbReference>
<dbReference type="NCBIfam" id="NF047561">
    <property type="entry name" value="orf58_phage_fam"/>
    <property type="match status" value="1"/>
</dbReference>
<evidence type="ECO:0000313" key="1">
    <source>
        <dbReference type="EMBL" id="AKF92723.1"/>
    </source>
</evidence>
<dbReference type="InterPro" id="IPR054496">
    <property type="entry name" value="E217_GP41"/>
</dbReference>
<organism evidence="1">
    <name type="scientific">Brevibacillus laterosporus</name>
    <name type="common">Bacillus laterosporus</name>
    <dbReference type="NCBI Taxonomy" id="1465"/>
    <lineage>
        <taxon>Bacteria</taxon>
        <taxon>Bacillati</taxon>
        <taxon>Bacillota</taxon>
        <taxon>Bacilli</taxon>
        <taxon>Bacillales</taxon>
        <taxon>Paenibacillaceae</taxon>
        <taxon>Brevibacillus</taxon>
    </lineage>
</organism>
<dbReference type="AlphaFoldDB" id="A0A0F7EEA7"/>
<dbReference type="Pfam" id="PF22759">
    <property type="entry name" value="E217_GP41"/>
    <property type="match status" value="1"/>
</dbReference>
<accession>A0A0F7EEA7</accession>
<gene>
    <name evidence="1" type="ORF">EX87_02825</name>
</gene>
<dbReference type="RefSeq" id="WP_031411367.1">
    <property type="nucleotide sequence ID" value="NZ_CP011074.1"/>
</dbReference>
<protein>
    <recommendedName>
        <fullName evidence="2">Phage tail protein</fullName>
    </recommendedName>
</protein>
<proteinExistence type="predicted"/>
<evidence type="ECO:0008006" key="2">
    <source>
        <dbReference type="Google" id="ProtNLM"/>
    </source>
</evidence>
<sequence length="265" mass="29436">MSLAYKRVVELLVGNVSFKASELTLAFDVPFSDNAEPNESRIDIYNLSDSSINAIAHFDSKIIVNAGYAGDVGTILVGRLVDLETSWNGPDKRTSIIVLDSEPLKERTIESKAYKKQTSASTVLRDLIKTANLQIGDWSLQKDIKYEEGITVEGSAIEAIKKIAEDCETPFYINKGRLFLRPHNKGDKTNFILSPHTGLIGSPELFVSEEEQGYRVKSLLQHRITTSSLITIQSKVVQGSLRVARGRHVYDGMNFVTEMEAVFHG</sequence>
<reference evidence="1" key="1">
    <citation type="submission" date="2015-03" db="EMBL/GenBank/DDBJ databases">
        <title>MIGS Cultured Bacterial/Archaeal sample from Brevibacillus laterosporus.</title>
        <authorList>
            <person name="Zeng D."/>
            <person name="Zhu L."/>
            <person name="Dong G."/>
            <person name="Ye W."/>
            <person name="Ren D."/>
            <person name="Wu L."/>
            <person name="Xu J."/>
            <person name="Li G."/>
            <person name="Guo L."/>
        </authorList>
    </citation>
    <scope>NUCLEOTIDE SEQUENCE</scope>
    <source>
        <strain evidence="1">B9</strain>
    </source>
</reference>
<name>A0A0F7EEA7_BRELA</name>